<reference evidence="5 6" key="1">
    <citation type="submission" date="2024-05" db="EMBL/GenBank/DDBJ databases">
        <title>Roseateles sp. 2.12 16S ribosomal RNA gene Genome sequencing and assembly.</title>
        <authorList>
            <person name="Woo H."/>
        </authorList>
    </citation>
    <scope>NUCLEOTIDE SEQUENCE [LARGE SCALE GENOMIC DNA]</scope>
    <source>
        <strain evidence="5 6">2.12</strain>
    </source>
</reference>
<feature type="region of interest" description="Disordered" evidence="1">
    <location>
        <begin position="152"/>
        <end position="183"/>
    </location>
</feature>
<evidence type="ECO:0000256" key="3">
    <source>
        <dbReference type="SAM" id="SignalP"/>
    </source>
</evidence>
<evidence type="ECO:0000256" key="2">
    <source>
        <dbReference type="SAM" id="Phobius"/>
    </source>
</evidence>
<proteinExistence type="predicted"/>
<dbReference type="SMART" id="SM00740">
    <property type="entry name" value="PASTA"/>
    <property type="match status" value="5"/>
</dbReference>
<keyword evidence="3" id="KW-0732">Signal</keyword>
<evidence type="ECO:0000313" key="6">
    <source>
        <dbReference type="Proteomes" id="UP001462640"/>
    </source>
</evidence>
<dbReference type="Pfam" id="PF03793">
    <property type="entry name" value="PASTA"/>
    <property type="match status" value="5"/>
</dbReference>
<keyword evidence="2" id="KW-0812">Transmembrane</keyword>
<dbReference type="CDD" id="cd06577">
    <property type="entry name" value="PASTA_pknB"/>
    <property type="match status" value="5"/>
</dbReference>
<dbReference type="EMBL" id="JBDPZC010000002">
    <property type="protein sequence ID" value="MEO3712308.1"/>
    <property type="molecule type" value="Genomic_DNA"/>
</dbReference>
<evidence type="ECO:0000259" key="4">
    <source>
        <dbReference type="PROSITE" id="PS51178"/>
    </source>
</evidence>
<feature type="chain" id="PRO_5046042385" evidence="3">
    <location>
        <begin position="28"/>
        <end position="473"/>
    </location>
</feature>
<feature type="domain" description="PASTA" evidence="4">
    <location>
        <begin position="323"/>
        <end position="386"/>
    </location>
</feature>
<dbReference type="PROSITE" id="PS51178">
    <property type="entry name" value="PASTA"/>
    <property type="match status" value="5"/>
</dbReference>
<keyword evidence="2" id="KW-1133">Transmembrane helix</keyword>
<dbReference type="Proteomes" id="UP001462640">
    <property type="component" value="Unassembled WGS sequence"/>
</dbReference>
<feature type="transmembrane region" description="Helical" evidence="2">
    <location>
        <begin position="388"/>
        <end position="409"/>
    </location>
</feature>
<sequence>MDIRVSTRRGAPVLVGLLMAAVSVALAQTAPLTQKAQLAPKAALAQTDPCRGQTGRLAQRLIESGRCIQVPAVLGQTSDDALRQLAQYGLRMSSAARTSDDTPGLIIDQEPQAGAAVMRGTTVKVTLPYAPPLVLPELVGTGLDEARRRLPKGLGLNATPQASVRPRDEVLSQQPAAGTQVRRGSVVELRVSDGSLVEVPGVVSLPLATARRALAEAGLEGQVQQVDDESSDAPIGQVTGQEPAPGSVVKRDSAVTLRASAGLEVPDVVGRPLAEAQAALQRFSLGTTEADSPLPAGQVLEQTPPAHARVAAGSAVRLRLSNGSVVTVPTLQGLSRDEAGALLQAGGLQPAIAEGPDWAPARVDTSAPAAGTAVKRGSTVLLTLVLPVWIWAAGGIAAAAAAAAVTAAWRGLRPRPDPAPAPAPGDVQLSASIHFNTRPLTAQASGPEAPTLGLRASLLRGPVQVHEHQETSP</sequence>
<keyword evidence="6" id="KW-1185">Reference proteome</keyword>
<feature type="domain" description="PASTA" evidence="4">
    <location>
        <begin position="194"/>
        <end position="258"/>
    </location>
</feature>
<comment type="caution">
    <text evidence="5">The sequence shown here is derived from an EMBL/GenBank/DDBJ whole genome shotgun (WGS) entry which is preliminary data.</text>
</comment>
<organism evidence="5 6">
    <name type="scientific">Roseateles flavus</name>
    <dbReference type="NCBI Taxonomy" id="3149041"/>
    <lineage>
        <taxon>Bacteria</taxon>
        <taxon>Pseudomonadati</taxon>
        <taxon>Pseudomonadota</taxon>
        <taxon>Betaproteobacteria</taxon>
        <taxon>Burkholderiales</taxon>
        <taxon>Sphaerotilaceae</taxon>
        <taxon>Roseateles</taxon>
    </lineage>
</organism>
<accession>A0ABV0GB78</accession>
<evidence type="ECO:0000313" key="5">
    <source>
        <dbReference type="EMBL" id="MEO3712308.1"/>
    </source>
</evidence>
<dbReference type="InterPro" id="IPR005543">
    <property type="entry name" value="PASTA_dom"/>
</dbReference>
<keyword evidence="2" id="KW-0472">Membrane</keyword>
<name>A0ABV0GB78_9BURK</name>
<dbReference type="RefSeq" id="WP_347607462.1">
    <property type="nucleotide sequence ID" value="NZ_JBDPZC010000002.1"/>
</dbReference>
<protein>
    <submittedName>
        <fullName evidence="5">PASTA domain-containing protein</fullName>
    </submittedName>
</protein>
<dbReference type="Gene3D" id="3.30.10.20">
    <property type="match status" value="5"/>
</dbReference>
<feature type="domain" description="PASTA" evidence="4">
    <location>
        <begin position="259"/>
        <end position="322"/>
    </location>
</feature>
<feature type="signal peptide" evidence="3">
    <location>
        <begin position="1"/>
        <end position="27"/>
    </location>
</feature>
<feature type="domain" description="PASTA" evidence="4">
    <location>
        <begin position="62"/>
        <end position="128"/>
    </location>
</feature>
<feature type="domain" description="PASTA" evidence="4">
    <location>
        <begin position="129"/>
        <end position="193"/>
    </location>
</feature>
<gene>
    <name evidence="5" type="ORF">ABDJ40_05945</name>
</gene>
<evidence type="ECO:0000256" key="1">
    <source>
        <dbReference type="SAM" id="MobiDB-lite"/>
    </source>
</evidence>